<evidence type="ECO:0000313" key="2">
    <source>
        <dbReference type="Proteomes" id="UP000070256"/>
    </source>
</evidence>
<organism evidence="1 2">
    <name type="scientific">candidate division MSBL1 archaeon SCGC-AAA385D11</name>
    <dbReference type="NCBI Taxonomy" id="1698286"/>
    <lineage>
        <taxon>Archaea</taxon>
        <taxon>Methanobacteriati</taxon>
        <taxon>Methanobacteriota</taxon>
        <taxon>candidate division MSBL1</taxon>
    </lineage>
</organism>
<evidence type="ECO:0000313" key="1">
    <source>
        <dbReference type="EMBL" id="KXB07987.1"/>
    </source>
</evidence>
<keyword evidence="2" id="KW-1185">Reference proteome</keyword>
<dbReference type="AlphaFoldDB" id="A0A133VNJ0"/>
<reference evidence="1 2" key="1">
    <citation type="journal article" date="2016" name="Sci. Rep.">
        <title>Metabolic traits of an uncultured archaeal lineage -MSBL1- from brine pools of the Red Sea.</title>
        <authorList>
            <person name="Mwirichia R."/>
            <person name="Alam I."/>
            <person name="Rashid M."/>
            <person name="Vinu M."/>
            <person name="Ba-Alawi W."/>
            <person name="Anthony Kamau A."/>
            <person name="Kamanda Ngugi D."/>
            <person name="Goker M."/>
            <person name="Klenk H.P."/>
            <person name="Bajic V."/>
            <person name="Stingl U."/>
        </authorList>
    </citation>
    <scope>NUCLEOTIDE SEQUENCE [LARGE SCALE GENOMIC DNA]</scope>
    <source>
        <strain evidence="1">SCGC-AAA385D11</strain>
    </source>
</reference>
<dbReference type="EMBL" id="LHYK01000018">
    <property type="protein sequence ID" value="KXB07987.1"/>
    <property type="molecule type" value="Genomic_DNA"/>
</dbReference>
<comment type="caution">
    <text evidence="1">The sequence shown here is derived from an EMBL/GenBank/DDBJ whole genome shotgun (WGS) entry which is preliminary data.</text>
</comment>
<proteinExistence type="predicted"/>
<gene>
    <name evidence="1" type="ORF">AKJ58_01230</name>
</gene>
<name>A0A133VNJ0_9EURY</name>
<protein>
    <submittedName>
        <fullName evidence="1">Uncharacterized protein</fullName>
    </submittedName>
</protein>
<accession>A0A133VNJ0</accession>
<dbReference type="Proteomes" id="UP000070256">
    <property type="component" value="Unassembled WGS sequence"/>
</dbReference>
<sequence>MRIDQIQKDKIKHTLKNAGEMLGFSVITDRDFWTDGKVEIEWAGKLCSMRGIRYGFKTVDLDEPSEKMEKTVKGCQEMNYAGLILIAKEENLKEVKKLYDSSLVVSYMSMEEVSKVMDLLVDLETIFHKKLITRSDGRSPKEAQKELGQMIKK</sequence>